<gene>
    <name evidence="3" type="ORF">ACFSKX_07330</name>
</gene>
<dbReference type="Proteomes" id="UP001597425">
    <property type="component" value="Unassembled WGS sequence"/>
</dbReference>
<dbReference type="PANTHER" id="PTHR33755">
    <property type="entry name" value="TOXIN PARE1-RELATED"/>
    <property type="match status" value="1"/>
</dbReference>
<dbReference type="Gene3D" id="3.30.2310.20">
    <property type="entry name" value="RelE-like"/>
    <property type="match status" value="1"/>
</dbReference>
<sequence length="97" mass="11786">MDIRFLKPAQRELDEAVDYYNSEVPGVGDQFLLEVLKTLDRICDYPDAWHPFSDDTRRCRTRRFPYALIYQARDDEILIIAVMHLHRKPDYWRQRNK</sequence>
<keyword evidence="2" id="KW-1277">Toxin-antitoxin system</keyword>
<evidence type="ECO:0000256" key="1">
    <source>
        <dbReference type="ARBA" id="ARBA00006226"/>
    </source>
</evidence>
<dbReference type="EMBL" id="JBHUJD010000007">
    <property type="protein sequence ID" value="MFD2310229.1"/>
    <property type="molecule type" value="Genomic_DNA"/>
</dbReference>
<protein>
    <submittedName>
        <fullName evidence="3">Type II toxin-antitoxin system RelE/ParE family toxin</fullName>
    </submittedName>
</protein>
<dbReference type="InterPro" id="IPR051803">
    <property type="entry name" value="TA_system_RelE-like_toxin"/>
</dbReference>
<proteinExistence type="inferred from homology"/>
<evidence type="ECO:0000256" key="2">
    <source>
        <dbReference type="ARBA" id="ARBA00022649"/>
    </source>
</evidence>
<dbReference type="InterPro" id="IPR035093">
    <property type="entry name" value="RelE/ParE_toxin_dom_sf"/>
</dbReference>
<name>A0ABW5EFQ4_9GAMM</name>
<accession>A0ABW5EFQ4</accession>
<reference evidence="4" key="1">
    <citation type="journal article" date="2019" name="Int. J. Syst. Evol. Microbiol.">
        <title>The Global Catalogue of Microorganisms (GCM) 10K type strain sequencing project: providing services to taxonomists for standard genome sequencing and annotation.</title>
        <authorList>
            <consortium name="The Broad Institute Genomics Platform"/>
            <consortium name="The Broad Institute Genome Sequencing Center for Infectious Disease"/>
            <person name="Wu L."/>
            <person name="Ma J."/>
        </authorList>
    </citation>
    <scope>NUCLEOTIDE SEQUENCE [LARGE SCALE GENOMIC DNA]</scope>
    <source>
        <strain evidence="4">KCTC 12848</strain>
    </source>
</reference>
<evidence type="ECO:0000313" key="4">
    <source>
        <dbReference type="Proteomes" id="UP001597425"/>
    </source>
</evidence>
<dbReference type="RefSeq" id="WP_265720121.1">
    <property type="nucleotide sequence ID" value="NZ_JAPIVK010000001.1"/>
</dbReference>
<dbReference type="PANTHER" id="PTHR33755:SF8">
    <property type="entry name" value="TOXIN PARE2"/>
    <property type="match status" value="1"/>
</dbReference>
<evidence type="ECO:0000313" key="3">
    <source>
        <dbReference type="EMBL" id="MFD2310229.1"/>
    </source>
</evidence>
<dbReference type="InterPro" id="IPR007712">
    <property type="entry name" value="RelE/ParE_toxin"/>
</dbReference>
<keyword evidence="4" id="KW-1185">Reference proteome</keyword>
<comment type="similarity">
    <text evidence="1">Belongs to the RelE toxin family.</text>
</comment>
<organism evidence="3 4">
    <name type="scientific">Microbulbifer halophilus</name>
    <dbReference type="NCBI Taxonomy" id="453963"/>
    <lineage>
        <taxon>Bacteria</taxon>
        <taxon>Pseudomonadati</taxon>
        <taxon>Pseudomonadota</taxon>
        <taxon>Gammaproteobacteria</taxon>
        <taxon>Cellvibrionales</taxon>
        <taxon>Microbulbiferaceae</taxon>
        <taxon>Microbulbifer</taxon>
    </lineage>
</organism>
<dbReference type="Pfam" id="PF05016">
    <property type="entry name" value="ParE_toxin"/>
    <property type="match status" value="1"/>
</dbReference>
<comment type="caution">
    <text evidence="3">The sequence shown here is derived from an EMBL/GenBank/DDBJ whole genome shotgun (WGS) entry which is preliminary data.</text>
</comment>